<dbReference type="AlphaFoldDB" id="A0A6J4MKV8"/>
<accession>A0A6J4MKV8</accession>
<gene>
    <name evidence="2" type="ORF">AVDCRST_MAG40-3464</name>
</gene>
<feature type="compositionally biased region" description="Low complexity" evidence="1">
    <location>
        <begin position="50"/>
        <end position="62"/>
    </location>
</feature>
<dbReference type="EMBL" id="CADCTX010000955">
    <property type="protein sequence ID" value="CAA9360727.1"/>
    <property type="molecule type" value="Genomic_DNA"/>
</dbReference>
<evidence type="ECO:0000313" key="2">
    <source>
        <dbReference type="EMBL" id="CAA9360727.1"/>
    </source>
</evidence>
<sequence>MKVKHSFRVSCRVSCAGDARALATRRVERAAPRNTHPRVRLAIRISSLASRHSSLASRQSSPPALPFRQ</sequence>
<protein>
    <submittedName>
        <fullName evidence="2">Uncharacterized protein</fullName>
    </submittedName>
</protein>
<feature type="region of interest" description="Disordered" evidence="1">
    <location>
        <begin position="50"/>
        <end position="69"/>
    </location>
</feature>
<name>A0A6J4MKV8_9BACT</name>
<proteinExistence type="predicted"/>
<reference evidence="2" key="1">
    <citation type="submission" date="2020-02" db="EMBL/GenBank/DDBJ databases">
        <authorList>
            <person name="Meier V. D."/>
        </authorList>
    </citation>
    <scope>NUCLEOTIDE SEQUENCE</scope>
    <source>
        <strain evidence="2">AVDCRST_MAG40</strain>
    </source>
</reference>
<organism evidence="2">
    <name type="scientific">uncultured Gemmatimonadaceae bacterium</name>
    <dbReference type="NCBI Taxonomy" id="246130"/>
    <lineage>
        <taxon>Bacteria</taxon>
        <taxon>Pseudomonadati</taxon>
        <taxon>Gemmatimonadota</taxon>
        <taxon>Gemmatimonadia</taxon>
        <taxon>Gemmatimonadales</taxon>
        <taxon>Gemmatimonadaceae</taxon>
        <taxon>environmental samples</taxon>
    </lineage>
</organism>
<evidence type="ECO:0000256" key="1">
    <source>
        <dbReference type="SAM" id="MobiDB-lite"/>
    </source>
</evidence>